<proteinExistence type="predicted"/>
<accession>A0A7W2JMA0</accession>
<evidence type="ECO:0000313" key="3">
    <source>
        <dbReference type="EMBL" id="MBA6061617.1"/>
    </source>
</evidence>
<gene>
    <name evidence="2" type="ORF">H4C44_11360</name>
    <name evidence="3" type="ORF">H4C44_20865</name>
</gene>
<dbReference type="SUPFAM" id="SSF46689">
    <property type="entry name" value="Homeodomain-like"/>
    <property type="match status" value="1"/>
</dbReference>
<name>A0A7W2JMA0_9PSED</name>
<comment type="caution">
    <text evidence="3">The sequence shown here is derived from an EMBL/GenBank/DDBJ whole genome shotgun (WGS) entry which is preliminary data.</text>
</comment>
<dbReference type="EMBL" id="JACGCU010000015">
    <property type="protein sequence ID" value="MBA6059773.1"/>
    <property type="molecule type" value="Genomic_DNA"/>
</dbReference>
<sequence length="49" mass="5879">MSKYTRQFKLSAIQAFLQRGIGYRFIAAQFQMDPSLLRRWVQAYRIHGE</sequence>
<evidence type="ECO:0000259" key="1">
    <source>
        <dbReference type="Pfam" id="PF13518"/>
    </source>
</evidence>
<dbReference type="AlphaFoldDB" id="A0A7W2JMA0"/>
<protein>
    <submittedName>
        <fullName evidence="3">Transposase</fullName>
    </submittedName>
</protein>
<dbReference type="InterPro" id="IPR036388">
    <property type="entry name" value="WH-like_DNA-bd_sf"/>
</dbReference>
<reference evidence="3 4" key="1">
    <citation type="submission" date="2020-07" db="EMBL/GenBank/DDBJ databases">
        <title>Diversity of carbapenemase encoding genes among Pseudomonas putida group clinical isolates in a tertiary Brazilian hospital.</title>
        <authorList>
            <person name="Alberto-Lei F."/>
            <person name="Nodari C.S."/>
            <person name="Streling A.P."/>
            <person name="Paulino J.T."/>
            <person name="Bessa-Neto F.O."/>
            <person name="Cayo R."/>
            <person name="Gales A.C."/>
        </authorList>
    </citation>
    <scope>NUCLEOTIDE SEQUENCE [LARGE SCALE GENOMIC DNA]</scope>
    <source>
        <strain evidence="3 4">14535</strain>
    </source>
</reference>
<feature type="non-terminal residue" evidence="3">
    <location>
        <position position="49"/>
    </location>
</feature>
<evidence type="ECO:0000313" key="4">
    <source>
        <dbReference type="Proteomes" id="UP000556620"/>
    </source>
</evidence>
<dbReference type="EMBL" id="JACGCU010000044">
    <property type="protein sequence ID" value="MBA6061617.1"/>
    <property type="molecule type" value="Genomic_DNA"/>
</dbReference>
<dbReference type="InterPro" id="IPR009057">
    <property type="entry name" value="Homeodomain-like_sf"/>
</dbReference>
<evidence type="ECO:0000313" key="2">
    <source>
        <dbReference type="EMBL" id="MBA6059773.1"/>
    </source>
</evidence>
<dbReference type="Gene3D" id="1.10.10.10">
    <property type="entry name" value="Winged helix-like DNA-binding domain superfamily/Winged helix DNA-binding domain"/>
    <property type="match status" value="1"/>
</dbReference>
<organism evidence="3 4">
    <name type="scientific">Pseudomonas juntendi</name>
    <dbReference type="NCBI Taxonomy" id="2666183"/>
    <lineage>
        <taxon>Bacteria</taxon>
        <taxon>Pseudomonadati</taxon>
        <taxon>Pseudomonadota</taxon>
        <taxon>Gammaproteobacteria</taxon>
        <taxon>Pseudomonadales</taxon>
        <taxon>Pseudomonadaceae</taxon>
        <taxon>Pseudomonas</taxon>
    </lineage>
</organism>
<dbReference type="RefSeq" id="WP_182369259.1">
    <property type="nucleotide sequence ID" value="NZ_JACGCU010000015.1"/>
</dbReference>
<dbReference type="Proteomes" id="UP000556620">
    <property type="component" value="Unassembled WGS sequence"/>
</dbReference>
<dbReference type="Pfam" id="PF13518">
    <property type="entry name" value="HTH_28"/>
    <property type="match status" value="1"/>
</dbReference>
<dbReference type="InterPro" id="IPR055247">
    <property type="entry name" value="InsJ-like_HTH"/>
</dbReference>
<feature type="domain" description="Insertion element IS150 protein InsJ-like helix-turn-helix" evidence="1">
    <location>
        <begin position="8"/>
        <end position="49"/>
    </location>
</feature>